<keyword evidence="5" id="KW-1185">Reference proteome</keyword>
<proteinExistence type="predicted"/>
<gene>
    <name evidence="4" type="ORF">GCM10011332_02990</name>
</gene>
<reference evidence="4" key="2">
    <citation type="submission" date="2020-09" db="EMBL/GenBank/DDBJ databases">
        <authorList>
            <person name="Sun Q."/>
            <person name="Zhou Y."/>
        </authorList>
    </citation>
    <scope>NUCLEOTIDE SEQUENCE</scope>
    <source>
        <strain evidence="4">CGMCC 1.15254</strain>
    </source>
</reference>
<evidence type="ECO:0000256" key="2">
    <source>
        <dbReference type="SAM" id="Phobius"/>
    </source>
</evidence>
<comment type="caution">
    <text evidence="4">The sequence shown here is derived from an EMBL/GenBank/DDBJ whole genome shotgun (WGS) entry which is preliminary data.</text>
</comment>
<dbReference type="GO" id="GO:0004040">
    <property type="term" value="F:amidase activity"/>
    <property type="evidence" value="ECO:0007669"/>
    <property type="project" value="InterPro"/>
</dbReference>
<protein>
    <submittedName>
        <fullName evidence="4">Glucosaminidase</fullName>
    </submittedName>
</protein>
<accession>A0A917BQM1</accession>
<dbReference type="InterPro" id="IPR002901">
    <property type="entry name" value="MGlyc_endo_b_GlcNAc-like_dom"/>
</dbReference>
<feature type="domain" description="Mannosyl-glycoprotein endo-beta-N-acetylglucosamidase-like" evidence="3">
    <location>
        <begin position="189"/>
        <end position="325"/>
    </location>
</feature>
<evidence type="ECO:0000313" key="4">
    <source>
        <dbReference type="EMBL" id="GGF53094.1"/>
    </source>
</evidence>
<keyword evidence="2" id="KW-1133">Transmembrane helix</keyword>
<feature type="transmembrane region" description="Helical" evidence="2">
    <location>
        <begin position="20"/>
        <end position="40"/>
    </location>
</feature>
<dbReference type="PANTHER" id="PTHR40572">
    <property type="entry name" value="PROTEIN BAX"/>
    <property type="match status" value="1"/>
</dbReference>
<reference evidence="4" key="1">
    <citation type="journal article" date="2014" name="Int. J. Syst. Evol. Microbiol.">
        <title>Complete genome sequence of Corynebacterium casei LMG S-19264T (=DSM 44701T), isolated from a smear-ripened cheese.</title>
        <authorList>
            <consortium name="US DOE Joint Genome Institute (JGI-PGF)"/>
            <person name="Walter F."/>
            <person name="Albersmeier A."/>
            <person name="Kalinowski J."/>
            <person name="Ruckert C."/>
        </authorList>
    </citation>
    <scope>NUCLEOTIDE SEQUENCE</scope>
    <source>
        <strain evidence="4">CGMCC 1.15254</strain>
    </source>
</reference>
<feature type="region of interest" description="Disordered" evidence="1">
    <location>
        <begin position="61"/>
        <end position="82"/>
    </location>
</feature>
<name>A0A917BQM1_9PROT</name>
<dbReference type="InterPro" id="IPR053195">
    <property type="entry name" value="Bax-like"/>
</dbReference>
<feature type="compositionally biased region" description="Basic and acidic residues" evidence="1">
    <location>
        <begin position="61"/>
        <end position="71"/>
    </location>
</feature>
<dbReference type="PANTHER" id="PTHR40572:SF1">
    <property type="entry name" value="PROTEIN BAX"/>
    <property type="match status" value="1"/>
</dbReference>
<evidence type="ECO:0000313" key="5">
    <source>
        <dbReference type="Proteomes" id="UP000632498"/>
    </source>
</evidence>
<dbReference type="AlphaFoldDB" id="A0A917BQM1"/>
<sequence length="346" mass="39133">MLTDFDFSMADMKESKGFQWTVLTLMGFCLALLIALHISAPTNTTSKAPKAVLKLPDEVAKRPENTEEDLKPLQGGNTPKSLSANDLTTAFDKLGYRLKDVREGEISVPRLFLASLPHDLANLTQTEERKTLFFKALLPLILKTNEEILAERARILRLRHRLNLGLDIIAQDQIWLKATFERYKVRGQKFDQLLQKVDIVPPSLALAQAAEESGWGTSRFVREGNALFGQWTFNENDDGIVPAQRGDDQNHRIKAFDSIKDSLRAYVHNLNTHTAYKSLRVKRAFMRNTRRPIKGSILATTLDKYSERGEQYIVSLKAIMDKNNLSLYDTVTLADKMMLASAEPVI</sequence>
<dbReference type="EMBL" id="BMHV01000002">
    <property type="protein sequence ID" value="GGF53094.1"/>
    <property type="molecule type" value="Genomic_DNA"/>
</dbReference>
<evidence type="ECO:0000259" key="3">
    <source>
        <dbReference type="Pfam" id="PF01832"/>
    </source>
</evidence>
<keyword evidence="2" id="KW-0472">Membrane</keyword>
<evidence type="ECO:0000256" key="1">
    <source>
        <dbReference type="SAM" id="MobiDB-lite"/>
    </source>
</evidence>
<dbReference type="Pfam" id="PF01832">
    <property type="entry name" value="Glucosaminidase"/>
    <property type="match status" value="1"/>
</dbReference>
<dbReference type="Gene3D" id="1.10.530.10">
    <property type="match status" value="1"/>
</dbReference>
<organism evidence="4 5">
    <name type="scientific">Terasakiella brassicae</name>
    <dbReference type="NCBI Taxonomy" id="1634917"/>
    <lineage>
        <taxon>Bacteria</taxon>
        <taxon>Pseudomonadati</taxon>
        <taxon>Pseudomonadota</taxon>
        <taxon>Alphaproteobacteria</taxon>
        <taxon>Rhodospirillales</taxon>
        <taxon>Terasakiellaceae</taxon>
        <taxon>Terasakiella</taxon>
    </lineage>
</organism>
<keyword evidence="2" id="KW-0812">Transmembrane</keyword>
<dbReference type="Proteomes" id="UP000632498">
    <property type="component" value="Unassembled WGS sequence"/>
</dbReference>